<dbReference type="Proteomes" id="UP000003165">
    <property type="component" value="Unassembled WGS sequence"/>
</dbReference>
<evidence type="ECO:0000313" key="2">
    <source>
        <dbReference type="Proteomes" id="UP000003165"/>
    </source>
</evidence>
<dbReference type="Pfam" id="PF20126">
    <property type="entry name" value="TumE"/>
    <property type="match status" value="1"/>
</dbReference>
<organism evidence="1 2">
    <name type="scientific">Pseudogulbenkiania ferrooxidans 2002</name>
    <dbReference type="NCBI Taxonomy" id="279714"/>
    <lineage>
        <taxon>Bacteria</taxon>
        <taxon>Pseudomonadati</taxon>
        <taxon>Pseudomonadota</taxon>
        <taxon>Betaproteobacteria</taxon>
        <taxon>Neisseriales</taxon>
        <taxon>Chromobacteriaceae</taxon>
        <taxon>Pseudogulbenkiania</taxon>
    </lineage>
</organism>
<protein>
    <submittedName>
        <fullName evidence="1">Uncharacterized protein</fullName>
    </submittedName>
</protein>
<dbReference type="AlphaFoldDB" id="B9YZ05"/>
<dbReference type="EMBL" id="ACIS01000001">
    <property type="protein sequence ID" value="EEG10358.1"/>
    <property type="molecule type" value="Genomic_DNA"/>
</dbReference>
<reference evidence="1 2" key="1">
    <citation type="submission" date="2009-02" db="EMBL/GenBank/DDBJ databases">
        <title>Sequencing of the draft genome and assembly of Lutiella nitroferrum 2002.</title>
        <authorList>
            <consortium name="US DOE Joint Genome Institute (JGI-PGF)"/>
            <person name="Lucas S."/>
            <person name="Copeland A."/>
            <person name="Lapidus A."/>
            <person name="Glavina del Rio T."/>
            <person name="Tice H."/>
            <person name="Bruce D."/>
            <person name="Goodwin L."/>
            <person name="Pitluck S."/>
            <person name="Larimer F."/>
            <person name="Land M.L."/>
            <person name="Hauser L."/>
            <person name="Coates J.D."/>
        </authorList>
    </citation>
    <scope>NUCLEOTIDE SEQUENCE [LARGE SCALE GENOMIC DNA]</scope>
    <source>
        <strain evidence="1 2">2002</strain>
    </source>
</reference>
<proteinExistence type="predicted"/>
<keyword evidence="2" id="KW-1185">Reference proteome</keyword>
<dbReference type="RefSeq" id="WP_008952360.1">
    <property type="nucleotide sequence ID" value="NZ_ACIS01000001.1"/>
</dbReference>
<evidence type="ECO:0000313" key="1">
    <source>
        <dbReference type="EMBL" id="EEG10358.1"/>
    </source>
</evidence>
<dbReference type="eggNOG" id="ENOG50337BE">
    <property type="taxonomic scope" value="Bacteria"/>
</dbReference>
<accession>B9YZ05</accession>
<dbReference type="InterPro" id="IPR045397">
    <property type="entry name" value="TumE-like"/>
</dbReference>
<name>B9YZ05_9NEIS</name>
<comment type="caution">
    <text evidence="1">The sequence shown here is derived from an EMBL/GenBank/DDBJ whole genome shotgun (WGS) entry which is preliminary data.</text>
</comment>
<gene>
    <name evidence="1" type="ORF">FuraDRAFT_0340</name>
</gene>
<sequence length="125" mass="13749">MKSAVDYEMLRDAIIDDYGEILARDIILYQDAINLELLNGTLLEIKAASDREYCFLWQAGDHVLRLDTAPLHPELATFPHHLHDAAGTLRADPLTVPGRPLVDNVRPLLAALQHDPLLGYGAAGA</sequence>